<evidence type="ECO:0000256" key="1">
    <source>
        <dbReference type="ARBA" id="ARBA00023002"/>
    </source>
</evidence>
<dbReference type="Gene3D" id="3.20.20.100">
    <property type="entry name" value="NADP-dependent oxidoreductase domain"/>
    <property type="match status" value="1"/>
</dbReference>
<dbReference type="GeneID" id="87918035"/>
<protein>
    <recommendedName>
        <fullName evidence="2">NADP-dependent oxidoreductase domain-containing protein</fullName>
    </recommendedName>
</protein>
<dbReference type="Proteomes" id="UP001273209">
    <property type="component" value="Unassembled WGS sequence"/>
</dbReference>
<evidence type="ECO:0000313" key="4">
    <source>
        <dbReference type="Proteomes" id="UP001273209"/>
    </source>
</evidence>
<dbReference type="InterPro" id="IPR023210">
    <property type="entry name" value="NADP_OxRdtase_dom"/>
</dbReference>
<dbReference type="EMBL" id="JAWRVG010000011">
    <property type="protein sequence ID" value="KAK4077467.1"/>
    <property type="molecule type" value="Genomic_DNA"/>
</dbReference>
<keyword evidence="1" id="KW-0560">Oxidoreductase</keyword>
<organism evidence="3 4">
    <name type="scientific">Trichoderma aggressivum f. europaeum</name>
    <dbReference type="NCBI Taxonomy" id="173218"/>
    <lineage>
        <taxon>Eukaryota</taxon>
        <taxon>Fungi</taxon>
        <taxon>Dikarya</taxon>
        <taxon>Ascomycota</taxon>
        <taxon>Pezizomycotina</taxon>
        <taxon>Sordariomycetes</taxon>
        <taxon>Hypocreomycetidae</taxon>
        <taxon>Hypocreales</taxon>
        <taxon>Hypocreaceae</taxon>
        <taxon>Trichoderma</taxon>
    </lineage>
</organism>
<dbReference type="RefSeq" id="XP_062757302.1">
    <property type="nucleotide sequence ID" value="XM_062898132.1"/>
</dbReference>
<reference evidence="3" key="1">
    <citation type="submission" date="2023-11" db="EMBL/GenBank/DDBJ databases">
        <title>The genome sequences of three competitors of mushroom-forming fungi.</title>
        <authorList>
            <person name="Beijen E."/>
            <person name="Ohm R.A."/>
        </authorList>
    </citation>
    <scope>NUCLEOTIDE SEQUENCE</scope>
    <source>
        <strain evidence="3">CBS 100526</strain>
    </source>
</reference>
<accession>A0AAE1IH15</accession>
<dbReference type="SUPFAM" id="SSF51430">
    <property type="entry name" value="NAD(P)-linked oxidoreductase"/>
    <property type="match status" value="1"/>
</dbReference>
<comment type="caution">
    <text evidence="3">The sequence shown here is derived from an EMBL/GenBank/DDBJ whole genome shotgun (WGS) entry which is preliminary data.</text>
</comment>
<dbReference type="AlphaFoldDB" id="A0AAE1IH15"/>
<evidence type="ECO:0000313" key="3">
    <source>
        <dbReference type="EMBL" id="KAK4077467.1"/>
    </source>
</evidence>
<sequence length="342" mass="37864">MSGESPITLSVGTHTWFPSDETKLQSIISIMRTHSISILDTARLYGGGASELAIGSLHLGPEFSVDTKAPTGFASGFADKIEESAEQSLAALQTQRVWPTSPVLASGFWVSDISSQVRTYLLHGADETVSFEKQMEAIQKLYEKGSFERFGISNFSREQILSIYNIAKSKGYVLPSVFQTSYSLAARHHETELFPMLRKLGFSIQAYSPMAGGFLAKTPEYIEQGLGSWNPDTRTGQFSRGLFYKPSYMKMLGEFGTLSEKSGISRAGLAYRWVRHHSGLKSDSGDEMIIGASTSDQLADTMKELEGGPLEPWIVQRIDELWELVKEEEAVDNLKNTRKVFG</sequence>
<dbReference type="PANTHER" id="PTHR43364:SF4">
    <property type="entry name" value="NAD(P)-LINKED OXIDOREDUCTASE SUPERFAMILY PROTEIN"/>
    <property type="match status" value="1"/>
</dbReference>
<dbReference type="PANTHER" id="PTHR43364">
    <property type="entry name" value="NADH-SPECIFIC METHYLGLYOXAL REDUCTASE-RELATED"/>
    <property type="match status" value="1"/>
</dbReference>
<dbReference type="InterPro" id="IPR050523">
    <property type="entry name" value="AKR_Detox_Biosynth"/>
</dbReference>
<keyword evidence="4" id="KW-1185">Reference proteome</keyword>
<dbReference type="GO" id="GO:0016491">
    <property type="term" value="F:oxidoreductase activity"/>
    <property type="evidence" value="ECO:0007669"/>
    <property type="project" value="UniProtKB-KW"/>
</dbReference>
<feature type="domain" description="NADP-dependent oxidoreductase" evidence="2">
    <location>
        <begin position="118"/>
        <end position="323"/>
    </location>
</feature>
<dbReference type="InterPro" id="IPR036812">
    <property type="entry name" value="NAD(P)_OxRdtase_dom_sf"/>
</dbReference>
<gene>
    <name evidence="3" type="ORF">Triagg1_3799</name>
</gene>
<proteinExistence type="predicted"/>
<dbReference type="Pfam" id="PF00248">
    <property type="entry name" value="Aldo_ket_red"/>
    <property type="match status" value="1"/>
</dbReference>
<evidence type="ECO:0000259" key="2">
    <source>
        <dbReference type="Pfam" id="PF00248"/>
    </source>
</evidence>
<name>A0AAE1IH15_9HYPO</name>